<protein>
    <recommendedName>
        <fullName evidence="1">NYN domain-containing protein</fullName>
    </recommendedName>
</protein>
<evidence type="ECO:0000259" key="1">
    <source>
        <dbReference type="Pfam" id="PF01936"/>
    </source>
</evidence>
<feature type="domain" description="NYN" evidence="1">
    <location>
        <begin position="17"/>
        <end position="145"/>
    </location>
</feature>
<dbReference type="PANTHER" id="PTHR35458">
    <property type="entry name" value="SLR0755 PROTEIN"/>
    <property type="match status" value="1"/>
</dbReference>
<dbReference type="EMBL" id="MFLE01000025">
    <property type="protein sequence ID" value="OGG61206.1"/>
    <property type="molecule type" value="Genomic_DNA"/>
</dbReference>
<name>A0A1F6DIJ8_9BACT</name>
<organism evidence="2 3">
    <name type="scientific">Candidatus Kaiserbacteria bacterium RIFCSPHIGHO2_02_FULL_49_34</name>
    <dbReference type="NCBI Taxonomy" id="1798491"/>
    <lineage>
        <taxon>Bacteria</taxon>
        <taxon>Candidatus Kaiseribacteriota</taxon>
    </lineage>
</organism>
<dbReference type="STRING" id="1798491.A3C87_03600"/>
<evidence type="ECO:0000313" key="2">
    <source>
        <dbReference type="EMBL" id="OGG61206.1"/>
    </source>
</evidence>
<gene>
    <name evidence="2" type="ORF">A3C87_03600</name>
</gene>
<reference evidence="2 3" key="1">
    <citation type="journal article" date="2016" name="Nat. Commun.">
        <title>Thousands of microbial genomes shed light on interconnected biogeochemical processes in an aquifer system.</title>
        <authorList>
            <person name="Anantharaman K."/>
            <person name="Brown C.T."/>
            <person name="Hug L.A."/>
            <person name="Sharon I."/>
            <person name="Castelle C.J."/>
            <person name="Probst A.J."/>
            <person name="Thomas B.C."/>
            <person name="Singh A."/>
            <person name="Wilkins M.J."/>
            <person name="Karaoz U."/>
            <person name="Brodie E.L."/>
            <person name="Williams K.H."/>
            <person name="Hubbard S.S."/>
            <person name="Banfield J.F."/>
        </authorList>
    </citation>
    <scope>NUCLEOTIDE SEQUENCE [LARGE SCALE GENOMIC DNA]</scope>
</reference>
<dbReference type="PANTHER" id="PTHR35458:SF2">
    <property type="entry name" value="SLR0755 PROTEIN"/>
    <property type="match status" value="1"/>
</dbReference>
<dbReference type="Pfam" id="PF01936">
    <property type="entry name" value="NYN"/>
    <property type="match status" value="1"/>
</dbReference>
<dbReference type="GO" id="GO:0004540">
    <property type="term" value="F:RNA nuclease activity"/>
    <property type="evidence" value="ECO:0007669"/>
    <property type="project" value="InterPro"/>
</dbReference>
<proteinExistence type="predicted"/>
<dbReference type="Proteomes" id="UP000176511">
    <property type="component" value="Unassembled WGS sequence"/>
</dbReference>
<dbReference type="InterPro" id="IPR021139">
    <property type="entry name" value="NYN"/>
</dbReference>
<accession>A0A1F6DIJ8</accession>
<dbReference type="Gene3D" id="3.40.50.1010">
    <property type="entry name" value="5'-nuclease"/>
    <property type="match status" value="1"/>
</dbReference>
<evidence type="ECO:0000313" key="3">
    <source>
        <dbReference type="Proteomes" id="UP000176511"/>
    </source>
</evidence>
<comment type="caution">
    <text evidence="2">The sequence shown here is derived from an EMBL/GenBank/DDBJ whole genome shotgun (WGS) entry which is preliminary data.</text>
</comment>
<dbReference type="InterPro" id="IPR047140">
    <property type="entry name" value="LabA"/>
</dbReference>
<dbReference type="AlphaFoldDB" id="A0A1F6DIJ8"/>
<sequence>MLAKAITPQNIMNNIAYIDGQNLYYTTKKNNNGKWVIDLARFRVFLKERYGVIKAYYHLGYVDNENEKFYDQIQEAGFILKFREHNSLMRTTKKGNVDTDVVFDIMQSLYKGDIPGKVILISGDGDYKKLVDFLIEVEKFEKILFPARASASSLYKKLTAKYCVALDDHNTMEKIGKKKGGP</sequence>